<keyword evidence="3" id="KW-1185">Reference proteome</keyword>
<dbReference type="Gene3D" id="3.30.70.100">
    <property type="match status" value="1"/>
</dbReference>
<dbReference type="EMBL" id="SJCY01000016">
    <property type="protein sequence ID" value="TDG34924.1"/>
    <property type="molecule type" value="Genomic_DNA"/>
</dbReference>
<accession>A0A4R5MHD4</accession>
<dbReference type="OrthoDB" id="5513217at2"/>
<evidence type="ECO:0000259" key="1">
    <source>
        <dbReference type="Pfam" id="PF11827"/>
    </source>
</evidence>
<dbReference type="Pfam" id="PF11827">
    <property type="entry name" value="DUF3347"/>
    <property type="match status" value="1"/>
</dbReference>
<gene>
    <name evidence="2" type="ORF">EZJ43_16335</name>
</gene>
<dbReference type="InterPro" id="IPR021782">
    <property type="entry name" value="DUF3347"/>
</dbReference>
<proteinExistence type="predicted"/>
<dbReference type="InterPro" id="IPR006121">
    <property type="entry name" value="HMA_dom"/>
</dbReference>
<organism evidence="2 3">
    <name type="scientific">Pedobacter changchengzhani</name>
    <dbReference type="NCBI Taxonomy" id="2529274"/>
    <lineage>
        <taxon>Bacteria</taxon>
        <taxon>Pseudomonadati</taxon>
        <taxon>Bacteroidota</taxon>
        <taxon>Sphingobacteriia</taxon>
        <taxon>Sphingobacteriales</taxon>
        <taxon>Sphingobacteriaceae</taxon>
        <taxon>Pedobacter</taxon>
    </lineage>
</organism>
<dbReference type="AlphaFoldDB" id="A0A4R5MHD4"/>
<evidence type="ECO:0000313" key="2">
    <source>
        <dbReference type="EMBL" id="TDG34924.1"/>
    </source>
</evidence>
<dbReference type="GO" id="GO:0046872">
    <property type="term" value="F:metal ion binding"/>
    <property type="evidence" value="ECO:0007669"/>
    <property type="project" value="InterPro"/>
</dbReference>
<reference evidence="2 3" key="1">
    <citation type="submission" date="2019-02" db="EMBL/GenBank/DDBJ databases">
        <title>Pedobacter sp. nov., a novel speices isolated from soil of pinguins habitat in Antarcitica.</title>
        <authorList>
            <person name="He R.-H."/>
        </authorList>
    </citation>
    <scope>NUCLEOTIDE SEQUENCE [LARGE SCALE GENOMIC DNA]</scope>
    <source>
        <strain evidence="2 3">E01020</strain>
    </source>
</reference>
<feature type="domain" description="DUF3347" evidence="1">
    <location>
        <begin position="145"/>
        <end position="234"/>
    </location>
</feature>
<dbReference type="CDD" id="cd00371">
    <property type="entry name" value="HMA"/>
    <property type="match status" value="1"/>
</dbReference>
<comment type="caution">
    <text evidence="2">The sequence shown here is derived from an EMBL/GenBank/DDBJ whole genome shotgun (WGS) entry which is preliminary data.</text>
</comment>
<evidence type="ECO:0000313" key="3">
    <source>
        <dbReference type="Proteomes" id="UP000295668"/>
    </source>
</evidence>
<dbReference type="Proteomes" id="UP000295668">
    <property type="component" value="Unassembled WGS sequence"/>
</dbReference>
<name>A0A4R5MHD4_9SPHI</name>
<dbReference type="InterPro" id="IPR036163">
    <property type="entry name" value="HMA_dom_sf"/>
</dbReference>
<dbReference type="SUPFAM" id="SSF55008">
    <property type="entry name" value="HMA, heavy metal-associated domain"/>
    <property type="match status" value="1"/>
</dbReference>
<sequence length="281" mass="31563">MATVMSLSFISCYAQIKNAKTETVKIYGNCGMCEKTIEKAGNIKNVSNVDWNKDTSMATLTYDAKQTNQDEILKRIALVGYDSEQFLAPNDVYNNLHGCCKYDRNPLSTKGMKMADQSKMPMDSTDHATHKMPMNAQESNQLKAVFDNYFSVKDALVQTNGDITSEKSTTLLTALNAIEMDKLPMDVHTVWMKVQTDLKEEAKQMADSKDASRQRDQFVALSENMYKLMKISKQEIPIYYQHCPMANGGKGANWLSKENTITNPYYGSKMLGCGANLETIK</sequence>
<protein>
    <submittedName>
        <fullName evidence="2">DUF3347 domain-containing protein</fullName>
    </submittedName>
</protein>